<dbReference type="OMA" id="MRVAVCQ"/>
<sequence length="313" mass="34747">MVCLSASLPQRYRLVLQESTGTCMNGKLQEMAQSKSPGINVVAVCQITATEDKVKTHDSCRRVVETACKMGAKMVFLPEACDYIQRSPAESVEYAEDINGPTISAFKQLARDHKVWLSIGGFHEKDPENDLKMLNTHVILDENGDVISKYSKTHLFSVDIKGQVRLDERDCTSPGKTIVPPVNTPVGKVGLGICYDLRFPEFSMTLTKQGAEILTFPSAFTIPTGMAHWEPLLRSRAIENQCYVIAAAQTGKHNDKRASYGHAMIVDPWGAVIAQCSEGEGVAVAQIDPDYLQKIRTSMPVWNHRRNDLYPQF</sequence>
<dbReference type="SUPFAM" id="SSF56317">
    <property type="entry name" value="Carbon-nitrogen hydrolase"/>
    <property type="match status" value="1"/>
</dbReference>
<dbReference type="InterPro" id="IPR003010">
    <property type="entry name" value="C-N_Hydrolase"/>
</dbReference>
<dbReference type="EnsemblMetazoa" id="XM_785065">
    <property type="protein sequence ID" value="XP_790158"/>
    <property type="gene ID" value="LOC585232"/>
</dbReference>
<dbReference type="CDD" id="cd07572">
    <property type="entry name" value="nit"/>
    <property type="match status" value="1"/>
</dbReference>
<dbReference type="OrthoDB" id="680339at2759"/>
<feature type="domain" description="CN hydrolase" evidence="2">
    <location>
        <begin position="39"/>
        <end position="289"/>
    </location>
</feature>
<dbReference type="GO" id="GO:0016811">
    <property type="term" value="F:hydrolase activity, acting on carbon-nitrogen (but not peptide) bonds, in linear amides"/>
    <property type="evidence" value="ECO:0007669"/>
    <property type="project" value="InterPro"/>
</dbReference>
<dbReference type="PANTHER" id="PTHR23088">
    <property type="entry name" value="NITRILASE-RELATED"/>
    <property type="match status" value="1"/>
</dbReference>
<dbReference type="PANTHER" id="PTHR23088:SF27">
    <property type="entry name" value="DEAMINATED GLUTATHIONE AMIDASE"/>
    <property type="match status" value="1"/>
</dbReference>
<proteinExistence type="predicted"/>
<evidence type="ECO:0000313" key="4">
    <source>
        <dbReference type="Proteomes" id="UP000007110"/>
    </source>
</evidence>
<organism evidence="3 4">
    <name type="scientific">Strongylocentrotus purpuratus</name>
    <name type="common">Purple sea urchin</name>
    <dbReference type="NCBI Taxonomy" id="7668"/>
    <lineage>
        <taxon>Eukaryota</taxon>
        <taxon>Metazoa</taxon>
        <taxon>Echinodermata</taxon>
        <taxon>Eleutherozoa</taxon>
        <taxon>Echinozoa</taxon>
        <taxon>Echinoidea</taxon>
        <taxon>Euechinoidea</taxon>
        <taxon>Echinacea</taxon>
        <taxon>Camarodonta</taxon>
        <taxon>Echinidea</taxon>
        <taxon>Strongylocentrotidae</taxon>
        <taxon>Strongylocentrotus</taxon>
    </lineage>
</organism>
<dbReference type="CTD" id="4817"/>
<dbReference type="RefSeq" id="XP_790158.3">
    <property type="nucleotide sequence ID" value="XM_785065.4"/>
</dbReference>
<evidence type="ECO:0000256" key="1">
    <source>
        <dbReference type="ARBA" id="ARBA00022801"/>
    </source>
</evidence>
<keyword evidence="4" id="KW-1185">Reference proteome</keyword>
<dbReference type="InterPro" id="IPR045254">
    <property type="entry name" value="Nit1/2_C-N_Hydrolase"/>
</dbReference>
<dbReference type="PROSITE" id="PS50263">
    <property type="entry name" value="CN_HYDROLASE"/>
    <property type="match status" value="1"/>
</dbReference>
<evidence type="ECO:0000313" key="3">
    <source>
        <dbReference type="EnsemblMetazoa" id="XP_790158"/>
    </source>
</evidence>
<dbReference type="Gene3D" id="3.60.110.10">
    <property type="entry name" value="Carbon-nitrogen hydrolase"/>
    <property type="match status" value="1"/>
</dbReference>
<dbReference type="AlphaFoldDB" id="A0A7M7RCZ7"/>
<dbReference type="KEGG" id="spu:585232"/>
<dbReference type="InParanoid" id="A0A7M7RCZ7"/>
<dbReference type="InterPro" id="IPR036526">
    <property type="entry name" value="C-N_Hydrolase_sf"/>
</dbReference>
<dbReference type="Pfam" id="PF00795">
    <property type="entry name" value="CN_hydrolase"/>
    <property type="match status" value="1"/>
</dbReference>
<evidence type="ECO:0000259" key="2">
    <source>
        <dbReference type="PROSITE" id="PS50263"/>
    </source>
</evidence>
<reference evidence="3" key="2">
    <citation type="submission" date="2021-01" db="UniProtKB">
        <authorList>
            <consortium name="EnsemblMetazoa"/>
        </authorList>
    </citation>
    <scope>IDENTIFICATION</scope>
</reference>
<dbReference type="FunFam" id="3.60.110.10:FF:000005">
    <property type="entry name" value="nitrilase homolog 1 isoform X1"/>
    <property type="match status" value="1"/>
</dbReference>
<keyword evidence="1" id="KW-0378">Hydrolase</keyword>
<dbReference type="Proteomes" id="UP000007110">
    <property type="component" value="Unassembled WGS sequence"/>
</dbReference>
<accession>A0A7M7RCZ7</accession>
<name>A0A7M7RCZ7_STRPU</name>
<dbReference type="InterPro" id="IPR001110">
    <property type="entry name" value="UPF0012_CS"/>
</dbReference>
<dbReference type="PROSITE" id="PS01227">
    <property type="entry name" value="UPF0012"/>
    <property type="match status" value="1"/>
</dbReference>
<protein>
    <recommendedName>
        <fullName evidence="2">CN hydrolase domain-containing protein</fullName>
    </recommendedName>
</protein>
<reference evidence="4" key="1">
    <citation type="submission" date="2015-02" db="EMBL/GenBank/DDBJ databases">
        <title>Genome sequencing for Strongylocentrotus purpuratus.</title>
        <authorList>
            <person name="Murali S."/>
            <person name="Liu Y."/>
            <person name="Vee V."/>
            <person name="English A."/>
            <person name="Wang M."/>
            <person name="Skinner E."/>
            <person name="Han Y."/>
            <person name="Muzny D.M."/>
            <person name="Worley K.C."/>
            <person name="Gibbs R.A."/>
        </authorList>
    </citation>
    <scope>NUCLEOTIDE SEQUENCE</scope>
</reference>
<dbReference type="GeneID" id="585232"/>